<gene>
    <name evidence="2" type="ORF">DFR24_4565</name>
</gene>
<accession>A0A4S3K8V9</accession>
<proteinExistence type="predicted"/>
<dbReference type="AlphaFoldDB" id="A0A4S3K8V9"/>
<evidence type="ECO:0000313" key="2">
    <source>
        <dbReference type="EMBL" id="TDU24299.1"/>
    </source>
</evidence>
<dbReference type="RefSeq" id="WP_133883715.1">
    <property type="nucleotide sequence ID" value="NZ_MWIN01000003.1"/>
</dbReference>
<evidence type="ECO:0000259" key="1">
    <source>
        <dbReference type="Pfam" id="PF13338"/>
    </source>
</evidence>
<evidence type="ECO:0000313" key="3">
    <source>
        <dbReference type="Proteomes" id="UP000295341"/>
    </source>
</evidence>
<name>A0A4S3K8V9_9GAMM</name>
<dbReference type="Pfam" id="PF13338">
    <property type="entry name" value="AbiEi_4"/>
    <property type="match status" value="1"/>
</dbReference>
<dbReference type="InterPro" id="IPR025159">
    <property type="entry name" value="AbiEi_N"/>
</dbReference>
<dbReference type="OrthoDB" id="9789781at2"/>
<organism evidence="2 3">
    <name type="scientific">Panacagrimonas perspica</name>
    <dbReference type="NCBI Taxonomy" id="381431"/>
    <lineage>
        <taxon>Bacteria</taxon>
        <taxon>Pseudomonadati</taxon>
        <taxon>Pseudomonadota</taxon>
        <taxon>Gammaproteobacteria</taxon>
        <taxon>Nevskiales</taxon>
        <taxon>Nevskiaceae</taxon>
        <taxon>Panacagrimonas</taxon>
    </lineage>
</organism>
<dbReference type="EMBL" id="SOBT01000012">
    <property type="protein sequence ID" value="TDU24299.1"/>
    <property type="molecule type" value="Genomic_DNA"/>
</dbReference>
<sequence>MHTRANEPSKSERILQLAGQLGVLRPKDLAGEGIQAEYLRRACDKGVIKKVGRGSYVLSAKEMNPDLDFALVARAVPNGVICLRSALAYHGLGEIPRNTVDVAIERRAARPRLDYPRLRVARLGGLAFTEGVEKHVIAGVKVRVYSLEKTLADLFKFRNKIGPHLAVDALRAALSARRVRKEKLWHFARLCRVERVIKPYFDALA</sequence>
<comment type="caution">
    <text evidence="2">The sequence shown here is derived from an EMBL/GenBank/DDBJ whole genome shotgun (WGS) entry which is preliminary data.</text>
</comment>
<dbReference type="Proteomes" id="UP000295341">
    <property type="component" value="Unassembled WGS sequence"/>
</dbReference>
<reference evidence="2 3" key="1">
    <citation type="submission" date="2019-03" db="EMBL/GenBank/DDBJ databases">
        <title>Genomic Encyclopedia of Type Strains, Phase IV (KMG-IV): sequencing the most valuable type-strain genomes for metagenomic binning, comparative biology and taxonomic classification.</title>
        <authorList>
            <person name="Goeker M."/>
        </authorList>
    </citation>
    <scope>NUCLEOTIDE SEQUENCE [LARGE SCALE GENOMIC DNA]</scope>
    <source>
        <strain evidence="2 3">DSM 26377</strain>
    </source>
</reference>
<keyword evidence="3" id="KW-1185">Reference proteome</keyword>
<feature type="domain" description="AbiEi antitoxin N-terminal" evidence="1">
    <location>
        <begin position="12"/>
        <end position="58"/>
    </location>
</feature>
<protein>
    <submittedName>
        <fullName evidence="2">Putative AbiEi antitoxin of type IV toxin-antitoxin system</fullName>
    </submittedName>
</protein>